<evidence type="ECO:0000256" key="1">
    <source>
        <dbReference type="SAM" id="MobiDB-lite"/>
    </source>
</evidence>
<dbReference type="EMBL" id="FUZA01000001">
    <property type="protein sequence ID" value="SKB61184.1"/>
    <property type="molecule type" value="Genomic_DNA"/>
</dbReference>
<dbReference type="Proteomes" id="UP000190897">
    <property type="component" value="Unassembled WGS sequence"/>
</dbReference>
<proteinExistence type="predicted"/>
<feature type="compositionally biased region" description="Low complexity" evidence="1">
    <location>
        <begin position="106"/>
        <end position="117"/>
    </location>
</feature>
<name>A0A1T5CP36_9BACT</name>
<dbReference type="AlphaFoldDB" id="A0A1T5CP36"/>
<dbReference type="RefSeq" id="WP_082213880.1">
    <property type="nucleotide sequence ID" value="NZ_FUZA01000001.1"/>
</dbReference>
<reference evidence="3" key="1">
    <citation type="submission" date="2017-02" db="EMBL/GenBank/DDBJ databases">
        <authorList>
            <person name="Varghese N."/>
            <person name="Submissions S."/>
        </authorList>
    </citation>
    <scope>NUCLEOTIDE SEQUENCE [LARGE SCALE GENOMIC DNA]</scope>
    <source>
        <strain evidence="3">DSM 22270</strain>
    </source>
</reference>
<keyword evidence="3" id="KW-1185">Reference proteome</keyword>
<evidence type="ECO:0000313" key="3">
    <source>
        <dbReference type="Proteomes" id="UP000190897"/>
    </source>
</evidence>
<feature type="compositionally biased region" description="Polar residues" evidence="1">
    <location>
        <begin position="164"/>
        <end position="182"/>
    </location>
</feature>
<feature type="compositionally biased region" description="Basic and acidic residues" evidence="1">
    <location>
        <begin position="216"/>
        <end position="239"/>
    </location>
</feature>
<feature type="region of interest" description="Disordered" evidence="1">
    <location>
        <begin position="96"/>
        <end position="117"/>
    </location>
</feature>
<dbReference type="STRING" id="651661.SAMN05660293_01413"/>
<dbReference type="OrthoDB" id="1778949at2"/>
<feature type="region of interest" description="Disordered" evidence="1">
    <location>
        <begin position="159"/>
        <end position="240"/>
    </location>
</feature>
<accession>A0A1T5CP36</accession>
<organism evidence="2 3">
    <name type="scientific">Dyadobacter psychrophilus</name>
    <dbReference type="NCBI Taxonomy" id="651661"/>
    <lineage>
        <taxon>Bacteria</taxon>
        <taxon>Pseudomonadati</taxon>
        <taxon>Bacteroidota</taxon>
        <taxon>Cytophagia</taxon>
        <taxon>Cytophagales</taxon>
        <taxon>Spirosomataceae</taxon>
        <taxon>Dyadobacter</taxon>
    </lineage>
</organism>
<evidence type="ECO:0008006" key="4">
    <source>
        <dbReference type="Google" id="ProtNLM"/>
    </source>
</evidence>
<sequence>MKALTSTGKQHVKEIAAKYNLKNETVESLLIAVISGRGTMAQFNIAELGGSGQWMKGGMTMVGDMFNNSLKTTVNNLCNELSELVTSQVLYEETADESSEWHQESKSAASSNNVSSSWPSVFGNPTSSGAQNNFRYAYFAPVRRLVVEENGKRTIYDTKHHNITGVSQQQGSGNSYKFTSQEGPVDLGSLDLISEPSGQTQPTPEPVYDVTSTADLHGETDRSPTDRSPTDRSPTDRSPQDIIIATIEKVNVLFEKGQISEEEFKAKKQELLARL</sequence>
<evidence type="ECO:0000313" key="2">
    <source>
        <dbReference type="EMBL" id="SKB61184.1"/>
    </source>
</evidence>
<protein>
    <recommendedName>
        <fullName evidence="4">Short C-terminal domain-containing protein</fullName>
    </recommendedName>
</protein>
<gene>
    <name evidence="2" type="ORF">SAMN05660293_01413</name>
</gene>